<organism evidence="1">
    <name type="scientific">uncultured Rubrobacteraceae bacterium</name>
    <dbReference type="NCBI Taxonomy" id="349277"/>
    <lineage>
        <taxon>Bacteria</taxon>
        <taxon>Bacillati</taxon>
        <taxon>Actinomycetota</taxon>
        <taxon>Rubrobacteria</taxon>
        <taxon>Rubrobacterales</taxon>
        <taxon>Rubrobacteraceae</taxon>
        <taxon>environmental samples</taxon>
    </lineage>
</organism>
<sequence>WSSPPSSTRKMAVSFLPLTLSMLPGRSHPSAARIAIGCRATSSIPTPAAAQLPRTPSARRSGC</sequence>
<feature type="non-terminal residue" evidence="1">
    <location>
        <position position="63"/>
    </location>
</feature>
<protein>
    <submittedName>
        <fullName evidence="1">Uncharacterized protein</fullName>
    </submittedName>
</protein>
<dbReference type="EMBL" id="CADCVM010000501">
    <property type="protein sequence ID" value="CAA9533193.1"/>
    <property type="molecule type" value="Genomic_DNA"/>
</dbReference>
<dbReference type="AlphaFoldDB" id="A0A6J4TW92"/>
<evidence type="ECO:0000313" key="1">
    <source>
        <dbReference type="EMBL" id="CAA9533193.1"/>
    </source>
</evidence>
<name>A0A6J4TW92_9ACTN</name>
<feature type="non-terminal residue" evidence="1">
    <location>
        <position position="1"/>
    </location>
</feature>
<gene>
    <name evidence="1" type="ORF">AVDCRST_MAG05-4608</name>
</gene>
<proteinExistence type="predicted"/>
<accession>A0A6J4TW92</accession>
<reference evidence="1" key="1">
    <citation type="submission" date="2020-02" db="EMBL/GenBank/DDBJ databases">
        <authorList>
            <person name="Meier V. D."/>
        </authorList>
    </citation>
    <scope>NUCLEOTIDE SEQUENCE</scope>
    <source>
        <strain evidence="1">AVDCRST_MAG05</strain>
    </source>
</reference>